<dbReference type="Gene3D" id="1.10.60.10">
    <property type="entry name" value="Iron dependent repressor, metal binding and dimerisation domain"/>
    <property type="match status" value="1"/>
</dbReference>
<feature type="domain" description="HTH dtxR-type" evidence="5">
    <location>
        <begin position="1"/>
        <end position="65"/>
    </location>
</feature>
<dbReference type="PANTHER" id="PTHR33238:SF7">
    <property type="entry name" value="IRON-DEPENDENT TRANSCRIPTIONAL REGULATOR"/>
    <property type="match status" value="1"/>
</dbReference>
<dbReference type="Proteomes" id="UP000886887">
    <property type="component" value="Unassembled WGS sequence"/>
</dbReference>
<dbReference type="InterPro" id="IPR050536">
    <property type="entry name" value="DtxR_MntR_Metal-Reg"/>
</dbReference>
<dbReference type="GO" id="GO:0046914">
    <property type="term" value="F:transition metal ion binding"/>
    <property type="evidence" value="ECO:0007669"/>
    <property type="project" value="InterPro"/>
</dbReference>
<accession>A0A9D0ZBA0</accession>
<keyword evidence="2" id="KW-0805">Transcription regulation</keyword>
<dbReference type="Pfam" id="PF01325">
    <property type="entry name" value="Fe_dep_repress"/>
    <property type="match status" value="1"/>
</dbReference>
<dbReference type="InterPro" id="IPR001367">
    <property type="entry name" value="Fe_dep_repressor"/>
</dbReference>
<dbReference type="GO" id="GO:0003677">
    <property type="term" value="F:DNA binding"/>
    <property type="evidence" value="ECO:0007669"/>
    <property type="project" value="UniProtKB-KW"/>
</dbReference>
<dbReference type="GO" id="GO:0046983">
    <property type="term" value="F:protein dimerization activity"/>
    <property type="evidence" value="ECO:0007669"/>
    <property type="project" value="InterPro"/>
</dbReference>
<comment type="similarity">
    <text evidence="1">Belongs to the DtxR/MntR family.</text>
</comment>
<evidence type="ECO:0000313" key="7">
    <source>
        <dbReference type="Proteomes" id="UP000886887"/>
    </source>
</evidence>
<evidence type="ECO:0000256" key="1">
    <source>
        <dbReference type="ARBA" id="ARBA00007871"/>
    </source>
</evidence>
<evidence type="ECO:0000256" key="2">
    <source>
        <dbReference type="ARBA" id="ARBA00023015"/>
    </source>
</evidence>
<dbReference type="Pfam" id="PF02742">
    <property type="entry name" value="Fe_dep_repr_C"/>
    <property type="match status" value="1"/>
</dbReference>
<sequence>MIEPLTISAEGYLDVIHDLSHLGPVRSVDVAERLGVSKVSVNKALRVLKERGYVRQQPYQCIELTEAGVEMAHRIAWRHEVLLAFMRDVLGVPPQAAEADACRIEHVISDETVSRLQVFVQAHAAR</sequence>
<evidence type="ECO:0000313" key="6">
    <source>
        <dbReference type="EMBL" id="HIQ72235.1"/>
    </source>
</evidence>
<dbReference type="GO" id="GO:0003700">
    <property type="term" value="F:DNA-binding transcription factor activity"/>
    <property type="evidence" value="ECO:0007669"/>
    <property type="project" value="InterPro"/>
</dbReference>
<dbReference type="SUPFAM" id="SSF47979">
    <property type="entry name" value="Iron-dependent repressor protein, dimerization domain"/>
    <property type="match status" value="1"/>
</dbReference>
<dbReference type="InterPro" id="IPR036390">
    <property type="entry name" value="WH_DNA-bd_sf"/>
</dbReference>
<gene>
    <name evidence="6" type="ORF">IAB73_08530</name>
</gene>
<keyword evidence="4" id="KW-0804">Transcription</keyword>
<dbReference type="AlphaFoldDB" id="A0A9D0ZBA0"/>
<dbReference type="Gene3D" id="1.10.10.10">
    <property type="entry name" value="Winged helix-like DNA-binding domain superfamily/Winged helix DNA-binding domain"/>
    <property type="match status" value="1"/>
</dbReference>
<evidence type="ECO:0000259" key="5">
    <source>
        <dbReference type="PROSITE" id="PS50944"/>
    </source>
</evidence>
<dbReference type="PROSITE" id="PS50944">
    <property type="entry name" value="HTH_DTXR"/>
    <property type="match status" value="1"/>
</dbReference>
<name>A0A9D0ZBA0_9FIRM</name>
<keyword evidence="3" id="KW-0238">DNA-binding</keyword>
<evidence type="ECO:0000256" key="3">
    <source>
        <dbReference type="ARBA" id="ARBA00023125"/>
    </source>
</evidence>
<evidence type="ECO:0000256" key="4">
    <source>
        <dbReference type="ARBA" id="ARBA00023163"/>
    </source>
</evidence>
<dbReference type="SUPFAM" id="SSF46785">
    <property type="entry name" value="Winged helix' DNA-binding domain"/>
    <property type="match status" value="1"/>
</dbReference>
<organism evidence="6 7">
    <name type="scientific">Candidatus Onthenecus intestinigallinarum</name>
    <dbReference type="NCBI Taxonomy" id="2840875"/>
    <lineage>
        <taxon>Bacteria</taxon>
        <taxon>Bacillati</taxon>
        <taxon>Bacillota</taxon>
        <taxon>Clostridia</taxon>
        <taxon>Eubacteriales</taxon>
        <taxon>Candidatus Onthenecus</taxon>
    </lineage>
</organism>
<reference evidence="6" key="1">
    <citation type="submission" date="2020-10" db="EMBL/GenBank/DDBJ databases">
        <authorList>
            <person name="Gilroy R."/>
        </authorList>
    </citation>
    <scope>NUCLEOTIDE SEQUENCE</scope>
    <source>
        <strain evidence="6">ChiSxjej2B14-6234</strain>
    </source>
</reference>
<dbReference type="SMART" id="SM00529">
    <property type="entry name" value="HTH_DTXR"/>
    <property type="match status" value="1"/>
</dbReference>
<dbReference type="InterPro" id="IPR022689">
    <property type="entry name" value="Iron_dep_repressor"/>
</dbReference>
<dbReference type="InterPro" id="IPR036388">
    <property type="entry name" value="WH-like_DNA-bd_sf"/>
</dbReference>
<proteinExistence type="inferred from homology"/>
<protein>
    <submittedName>
        <fullName evidence="6">Metal-dependent transcriptional regulator</fullName>
    </submittedName>
</protein>
<dbReference type="EMBL" id="DVFJ01000030">
    <property type="protein sequence ID" value="HIQ72235.1"/>
    <property type="molecule type" value="Genomic_DNA"/>
</dbReference>
<dbReference type="PANTHER" id="PTHR33238">
    <property type="entry name" value="IRON (METAL) DEPENDENT REPRESSOR, DTXR FAMILY"/>
    <property type="match status" value="1"/>
</dbReference>
<dbReference type="InterPro" id="IPR022687">
    <property type="entry name" value="HTH_DTXR"/>
</dbReference>
<dbReference type="InterPro" id="IPR036421">
    <property type="entry name" value="Fe_dep_repressor_sf"/>
</dbReference>
<reference evidence="6" key="2">
    <citation type="journal article" date="2021" name="PeerJ">
        <title>Extensive microbial diversity within the chicken gut microbiome revealed by metagenomics and culture.</title>
        <authorList>
            <person name="Gilroy R."/>
            <person name="Ravi A."/>
            <person name="Getino M."/>
            <person name="Pursley I."/>
            <person name="Horton D.L."/>
            <person name="Alikhan N.F."/>
            <person name="Baker D."/>
            <person name="Gharbi K."/>
            <person name="Hall N."/>
            <person name="Watson M."/>
            <person name="Adriaenssens E.M."/>
            <person name="Foster-Nyarko E."/>
            <person name="Jarju S."/>
            <person name="Secka A."/>
            <person name="Antonio M."/>
            <person name="Oren A."/>
            <person name="Chaudhuri R.R."/>
            <person name="La Ragione R."/>
            <person name="Hildebrand F."/>
            <person name="Pallen M.J."/>
        </authorList>
    </citation>
    <scope>NUCLEOTIDE SEQUENCE</scope>
    <source>
        <strain evidence="6">ChiSxjej2B14-6234</strain>
    </source>
</reference>
<comment type="caution">
    <text evidence="6">The sequence shown here is derived from an EMBL/GenBank/DDBJ whole genome shotgun (WGS) entry which is preliminary data.</text>
</comment>